<comment type="caution">
    <text evidence="1">The sequence shown here is derived from an EMBL/GenBank/DDBJ whole genome shotgun (WGS) entry which is preliminary data.</text>
</comment>
<reference evidence="1" key="2">
    <citation type="journal article" date="2021" name="Microbiome">
        <title>Successional dynamics and alternative stable states in a saline activated sludge microbial community over 9 years.</title>
        <authorList>
            <person name="Wang Y."/>
            <person name="Ye J."/>
            <person name="Ju F."/>
            <person name="Liu L."/>
            <person name="Boyd J.A."/>
            <person name="Deng Y."/>
            <person name="Parks D.H."/>
            <person name="Jiang X."/>
            <person name="Yin X."/>
            <person name="Woodcroft B.J."/>
            <person name="Tyson G.W."/>
            <person name="Hugenholtz P."/>
            <person name="Polz M.F."/>
            <person name="Zhang T."/>
        </authorList>
    </citation>
    <scope>NUCLEOTIDE SEQUENCE</scope>
    <source>
        <strain evidence="1">HKST-UBA14</strain>
    </source>
</reference>
<dbReference type="Proteomes" id="UP000783287">
    <property type="component" value="Unassembled WGS sequence"/>
</dbReference>
<dbReference type="AlphaFoldDB" id="A0A955L518"/>
<sequence length="380" mass="42510">MWEVPGSYQEFALSIESIKEQHRASLTRLYSAARANYIDGRGGTLVLGPGGGQVLQMMGMPGELVTAIDVSPENLDKAAERLPGATLIEALFEEGLPVAGYHPTIFASDSLDCVPPHKLPLVCHQMAQLTDRVVAVQNFIPDNSYYSPSISRDNTEPFIQNLGIELHWPEDKLFLLDDLVAELGFGDPLADVEHTIAVAQDVTERDLGFKLPWRVNQTDTYLQLGRVPAPMLYGMFGDYSLFAQVIALVENRTRDFEDIFEGRFPERSFENMQSMHNTGMLNMFYGTLVYKAYNKLLEYELRQAGFESITRLKVFATDKRLVGSDQAGALMSKAMNPNYRPHPRAKMATMMTMLNGARMITHNHSRPAKELASIEVLIAE</sequence>
<proteinExistence type="predicted"/>
<protein>
    <submittedName>
        <fullName evidence="1">Uncharacterized protein</fullName>
    </submittedName>
</protein>
<accession>A0A955L518</accession>
<dbReference type="SUPFAM" id="SSF53335">
    <property type="entry name" value="S-adenosyl-L-methionine-dependent methyltransferases"/>
    <property type="match status" value="1"/>
</dbReference>
<organism evidence="1 2">
    <name type="scientific">Candidatus Dojkabacteria bacterium</name>
    <dbReference type="NCBI Taxonomy" id="2099670"/>
    <lineage>
        <taxon>Bacteria</taxon>
        <taxon>Candidatus Dojkabacteria</taxon>
    </lineage>
</organism>
<dbReference type="EMBL" id="JAGQLK010000033">
    <property type="protein sequence ID" value="MCA9383164.1"/>
    <property type="molecule type" value="Genomic_DNA"/>
</dbReference>
<name>A0A955L518_9BACT</name>
<dbReference type="InterPro" id="IPR029063">
    <property type="entry name" value="SAM-dependent_MTases_sf"/>
</dbReference>
<evidence type="ECO:0000313" key="1">
    <source>
        <dbReference type="EMBL" id="MCA9383164.1"/>
    </source>
</evidence>
<evidence type="ECO:0000313" key="2">
    <source>
        <dbReference type="Proteomes" id="UP000783287"/>
    </source>
</evidence>
<dbReference type="Gene3D" id="3.40.50.150">
    <property type="entry name" value="Vaccinia Virus protein VP39"/>
    <property type="match status" value="1"/>
</dbReference>
<gene>
    <name evidence="1" type="ORF">KC909_02255</name>
</gene>
<reference evidence="1" key="1">
    <citation type="submission" date="2020-04" db="EMBL/GenBank/DDBJ databases">
        <authorList>
            <person name="Zhang T."/>
        </authorList>
    </citation>
    <scope>NUCLEOTIDE SEQUENCE</scope>
    <source>
        <strain evidence="1">HKST-UBA14</strain>
    </source>
</reference>